<dbReference type="RefSeq" id="XP_040724859.1">
    <property type="nucleotide sequence ID" value="XM_040872310.1"/>
</dbReference>
<evidence type="ECO:0000256" key="1">
    <source>
        <dbReference type="SAM" id="MobiDB-lite"/>
    </source>
</evidence>
<dbReference type="EMBL" id="MCFI01000011">
    <property type="protein sequence ID" value="ORY81483.1"/>
    <property type="molecule type" value="Genomic_DNA"/>
</dbReference>
<evidence type="ECO:0000313" key="2">
    <source>
        <dbReference type="EMBL" id="ORY81483.1"/>
    </source>
</evidence>
<gene>
    <name evidence="2" type="ORF">BCR37DRAFT_46034</name>
</gene>
<protein>
    <submittedName>
        <fullName evidence="2">Uncharacterized protein</fullName>
    </submittedName>
</protein>
<reference evidence="2 3" key="1">
    <citation type="submission" date="2016-07" db="EMBL/GenBank/DDBJ databases">
        <title>Pervasive Adenine N6-methylation of Active Genes in Fungi.</title>
        <authorList>
            <consortium name="DOE Joint Genome Institute"/>
            <person name="Mondo S.J."/>
            <person name="Dannebaum R.O."/>
            <person name="Kuo R.C."/>
            <person name="Labutti K."/>
            <person name="Haridas S."/>
            <person name="Kuo A."/>
            <person name="Salamov A."/>
            <person name="Ahrendt S.R."/>
            <person name="Lipzen A."/>
            <person name="Sullivan W."/>
            <person name="Andreopoulos W.B."/>
            <person name="Clum A."/>
            <person name="Lindquist E."/>
            <person name="Daum C."/>
            <person name="Ramamoorthy G.K."/>
            <person name="Gryganskyi A."/>
            <person name="Culley D."/>
            <person name="Magnuson J.K."/>
            <person name="James T.Y."/>
            <person name="O'Malley M.A."/>
            <person name="Stajich J.E."/>
            <person name="Spatafora J.W."/>
            <person name="Visel A."/>
            <person name="Grigoriev I.V."/>
        </authorList>
    </citation>
    <scope>NUCLEOTIDE SEQUENCE [LARGE SCALE GENOMIC DNA]</scope>
    <source>
        <strain evidence="2 3">12-1054</strain>
    </source>
</reference>
<accession>A0A1Y2FC46</accession>
<organism evidence="2 3">
    <name type="scientific">Protomyces lactucae-debilis</name>
    <dbReference type="NCBI Taxonomy" id="2754530"/>
    <lineage>
        <taxon>Eukaryota</taxon>
        <taxon>Fungi</taxon>
        <taxon>Dikarya</taxon>
        <taxon>Ascomycota</taxon>
        <taxon>Taphrinomycotina</taxon>
        <taxon>Taphrinomycetes</taxon>
        <taxon>Taphrinales</taxon>
        <taxon>Protomycetaceae</taxon>
        <taxon>Protomyces</taxon>
    </lineage>
</organism>
<dbReference type="GeneID" id="63788909"/>
<feature type="region of interest" description="Disordered" evidence="1">
    <location>
        <begin position="99"/>
        <end position="133"/>
    </location>
</feature>
<feature type="compositionally biased region" description="Polar residues" evidence="1">
    <location>
        <begin position="123"/>
        <end position="133"/>
    </location>
</feature>
<name>A0A1Y2FC46_PROLT</name>
<evidence type="ECO:0000313" key="3">
    <source>
        <dbReference type="Proteomes" id="UP000193685"/>
    </source>
</evidence>
<comment type="caution">
    <text evidence="2">The sequence shown here is derived from an EMBL/GenBank/DDBJ whole genome shotgun (WGS) entry which is preliminary data.</text>
</comment>
<sequence>MQQIFFQAIPKTELSVSFYHSAKPRPSLTCGLSLGMLNLTRYAVATALIIGSRPAHANVVQRTYQTPVEVEGKGWRHMNDLFCEDNGHSVQECHHNAKGANFRKSGSKPISRCPAAVPPRVSPIQSPGSPSDV</sequence>
<keyword evidence="3" id="KW-1185">Reference proteome</keyword>
<dbReference type="Proteomes" id="UP000193685">
    <property type="component" value="Unassembled WGS sequence"/>
</dbReference>
<proteinExistence type="predicted"/>
<dbReference type="AlphaFoldDB" id="A0A1Y2FC46"/>